<dbReference type="EMBL" id="LNQM01000003">
    <property type="protein sequence ID" value="KSU76713.1"/>
    <property type="molecule type" value="Genomic_DNA"/>
</dbReference>
<dbReference type="PANTHER" id="PTHR43270">
    <property type="entry name" value="BETA-ALA-HIS DIPEPTIDASE"/>
    <property type="match status" value="1"/>
</dbReference>
<name>A0A0V8IPS0_9MICC</name>
<dbReference type="Proteomes" id="UP000053199">
    <property type="component" value="Unassembled WGS sequence"/>
</dbReference>
<dbReference type="Pfam" id="PF07687">
    <property type="entry name" value="M20_dimer"/>
    <property type="match status" value="1"/>
</dbReference>
<keyword evidence="3" id="KW-0378">Hydrolase</keyword>
<dbReference type="NCBIfam" id="NF005478">
    <property type="entry name" value="PRK07079.1"/>
    <property type="match status" value="1"/>
</dbReference>
<dbReference type="AlphaFoldDB" id="A0A0V8IPS0"/>
<protein>
    <recommendedName>
        <fullName evidence="4">Peptidase M20 dimerisation domain-containing protein</fullName>
    </recommendedName>
</protein>
<dbReference type="STRING" id="993070.AS031_08895"/>
<dbReference type="RefSeq" id="WP_058267784.1">
    <property type="nucleotide sequence ID" value="NZ_FMAZ01000003.1"/>
</dbReference>
<dbReference type="OrthoDB" id="9761532at2"/>
<accession>A0A0V8IPS0</accession>
<dbReference type="SUPFAM" id="SSF53187">
    <property type="entry name" value="Zn-dependent exopeptidases"/>
    <property type="match status" value="1"/>
</dbReference>
<dbReference type="Pfam" id="PF01546">
    <property type="entry name" value="Peptidase_M20"/>
    <property type="match status" value="1"/>
</dbReference>
<feature type="domain" description="Peptidase M20 dimerisation" evidence="4">
    <location>
        <begin position="204"/>
        <end position="353"/>
    </location>
</feature>
<dbReference type="GO" id="GO:0008233">
    <property type="term" value="F:peptidase activity"/>
    <property type="evidence" value="ECO:0007669"/>
    <property type="project" value="UniProtKB-KW"/>
</dbReference>
<dbReference type="GO" id="GO:0006508">
    <property type="term" value="P:proteolysis"/>
    <property type="evidence" value="ECO:0007669"/>
    <property type="project" value="UniProtKB-KW"/>
</dbReference>
<sequence>MQERKDLLDAAAEFVDSGRFREELERLVAYPTESFSPDGRVALKSYLDEVIEPAFTAMGCAVERFDAWRGGSNSFLVASRHEDPDLPTVLCYGHADVTDGQAGAWTSGRDPWSLSDEGDRWYGRGSADNKGQHWINIVALRLLLEQQGRLGFNLVFLLEGAEEIGSPDLAEFAAEHTGLLKADVFIGSDGPRLAAGKPTVFLGARGGVSFELVADLRSGSYHSGNWGGLLRNPATTVAAAVASLVDGHGVIRLPELLPAGIPHSVAESLEVLDLAPNPGDPESDPAWGDRTLSPAERLYAWNTLEVLALGAGNPDKPVNAIPGTARASLQLRFVPGTDVAGMEQALRRHLDAAGFGMVDVKMGMSFPASRINPDNPWVSWAAGSLRASTGRQATVLPNIGGSLPSFVFADVLNLPTLWIPHSHPGCRQHAPDEHLLVDVAREGLQIAGGLFFDLANAASPASTGTHRSSTLTASSVS</sequence>
<evidence type="ECO:0000313" key="5">
    <source>
        <dbReference type="EMBL" id="KSU76713.1"/>
    </source>
</evidence>
<dbReference type="Gene3D" id="3.40.630.10">
    <property type="entry name" value="Zn peptidases"/>
    <property type="match status" value="1"/>
</dbReference>
<keyword evidence="1" id="KW-0645">Protease</keyword>
<evidence type="ECO:0000313" key="6">
    <source>
        <dbReference type="Proteomes" id="UP000053199"/>
    </source>
</evidence>
<reference evidence="5 6" key="1">
    <citation type="journal article" date="2014" name="Arch. Microbiol.">
        <title>Arthrobacter enclensis sp. nov., isolated from sediment sample.</title>
        <authorList>
            <person name="Dastager S.G."/>
            <person name="Liu Q."/>
            <person name="Tang S.K."/>
            <person name="Krishnamurthi S."/>
            <person name="Lee J.C."/>
            <person name="Li W.J."/>
        </authorList>
    </citation>
    <scope>NUCLEOTIDE SEQUENCE [LARGE SCALE GENOMIC DNA]</scope>
    <source>
        <strain evidence="5 6">NIO-1008</strain>
    </source>
</reference>
<dbReference type="PANTHER" id="PTHR43270:SF12">
    <property type="entry name" value="SUCCINYL-DIAMINOPIMELATE DESUCCINYLASE"/>
    <property type="match status" value="1"/>
</dbReference>
<dbReference type="InterPro" id="IPR011650">
    <property type="entry name" value="Peptidase_M20_dimer"/>
</dbReference>
<dbReference type="InterPro" id="IPR002933">
    <property type="entry name" value="Peptidase_M20"/>
</dbReference>
<keyword evidence="6" id="KW-1185">Reference proteome</keyword>
<evidence type="ECO:0000256" key="1">
    <source>
        <dbReference type="ARBA" id="ARBA00022670"/>
    </source>
</evidence>
<dbReference type="GO" id="GO:0046872">
    <property type="term" value="F:metal ion binding"/>
    <property type="evidence" value="ECO:0007669"/>
    <property type="project" value="UniProtKB-KW"/>
</dbReference>
<gene>
    <name evidence="5" type="ORF">AS031_08895</name>
</gene>
<evidence type="ECO:0000259" key="4">
    <source>
        <dbReference type="Pfam" id="PF07687"/>
    </source>
</evidence>
<evidence type="ECO:0000256" key="3">
    <source>
        <dbReference type="ARBA" id="ARBA00022801"/>
    </source>
</evidence>
<proteinExistence type="predicted"/>
<evidence type="ECO:0000256" key="2">
    <source>
        <dbReference type="ARBA" id="ARBA00022723"/>
    </source>
</evidence>
<keyword evidence="2" id="KW-0479">Metal-binding</keyword>
<dbReference type="InterPro" id="IPR051458">
    <property type="entry name" value="Cyt/Met_Dipeptidase"/>
</dbReference>
<dbReference type="Gene3D" id="3.30.70.360">
    <property type="match status" value="1"/>
</dbReference>
<comment type="caution">
    <text evidence="5">The sequence shown here is derived from an EMBL/GenBank/DDBJ whole genome shotgun (WGS) entry which is preliminary data.</text>
</comment>
<organism evidence="5 6">
    <name type="scientific">Pseudarthrobacter enclensis</name>
    <dbReference type="NCBI Taxonomy" id="993070"/>
    <lineage>
        <taxon>Bacteria</taxon>
        <taxon>Bacillati</taxon>
        <taxon>Actinomycetota</taxon>
        <taxon>Actinomycetes</taxon>
        <taxon>Micrococcales</taxon>
        <taxon>Micrococcaceae</taxon>
        <taxon>Pseudarthrobacter</taxon>
    </lineage>
</organism>